<name>M1V5J3_CYAM1</name>
<dbReference type="SMART" id="SM00861">
    <property type="entry name" value="Transket_pyr"/>
    <property type="match status" value="1"/>
</dbReference>
<evidence type="ECO:0000256" key="7">
    <source>
        <dbReference type="SAM" id="MobiDB-lite"/>
    </source>
</evidence>
<dbReference type="AlphaFoldDB" id="M1V5J3"/>
<dbReference type="FunFam" id="3.40.50.970:FF:000001">
    <property type="entry name" value="Pyruvate dehydrogenase E1 beta subunit"/>
    <property type="match status" value="1"/>
</dbReference>
<reference evidence="9 10" key="2">
    <citation type="journal article" date="2007" name="BMC Biol.">
        <title>A 100%-complete sequence reveals unusually simple genomic features in the hot-spring red alga Cyanidioschyzon merolae.</title>
        <authorList>
            <person name="Nozaki H."/>
            <person name="Takano H."/>
            <person name="Misumi O."/>
            <person name="Terasawa K."/>
            <person name="Matsuzaki M."/>
            <person name="Maruyama S."/>
            <person name="Nishida K."/>
            <person name="Yagisawa F."/>
            <person name="Yoshida Y."/>
            <person name="Fujiwara T."/>
            <person name="Takio S."/>
            <person name="Tamura K."/>
            <person name="Chung S.J."/>
            <person name="Nakamura S."/>
            <person name="Kuroiwa H."/>
            <person name="Tanaka K."/>
            <person name="Sato N."/>
            <person name="Kuroiwa T."/>
        </authorList>
    </citation>
    <scope>NUCLEOTIDE SEQUENCE [LARGE SCALE GENOMIC DNA]</scope>
    <source>
        <strain evidence="9 10">10D</strain>
    </source>
</reference>
<evidence type="ECO:0000256" key="2">
    <source>
        <dbReference type="ARBA" id="ARBA00012277"/>
    </source>
</evidence>
<protein>
    <recommendedName>
        <fullName evidence="2">3-methyl-2-oxobutanoate dehydrogenase (2-methylpropanoyl-transferring)</fullName>
        <ecNumber evidence="2">1.2.4.4</ecNumber>
    </recommendedName>
</protein>
<accession>M1V5J3</accession>
<evidence type="ECO:0000313" key="9">
    <source>
        <dbReference type="EMBL" id="BAM80770.1"/>
    </source>
</evidence>
<dbReference type="SUPFAM" id="SSF52518">
    <property type="entry name" value="Thiamin diphosphate-binding fold (THDP-binding)"/>
    <property type="match status" value="1"/>
</dbReference>
<dbReference type="RefSeq" id="XP_005536806.1">
    <property type="nucleotide sequence ID" value="XM_005536749.1"/>
</dbReference>
<comment type="cofactor">
    <cofactor evidence="1">
        <name>thiamine diphosphate</name>
        <dbReference type="ChEBI" id="CHEBI:58937"/>
    </cofactor>
</comment>
<dbReference type="EC" id="1.2.4.4" evidence="2"/>
<dbReference type="Gramene" id="CML168CT">
    <property type="protein sequence ID" value="CML168CT"/>
    <property type="gene ID" value="CML168C"/>
</dbReference>
<dbReference type="FunFam" id="3.40.50.920:FF:000001">
    <property type="entry name" value="Pyruvate dehydrogenase E1 beta subunit"/>
    <property type="match status" value="1"/>
</dbReference>
<keyword evidence="3" id="KW-0479">Metal-binding</keyword>
<dbReference type="STRING" id="280699.M1V5J3"/>
<dbReference type="GO" id="GO:0046872">
    <property type="term" value="F:metal ion binding"/>
    <property type="evidence" value="ECO:0007669"/>
    <property type="project" value="UniProtKB-KW"/>
</dbReference>
<reference evidence="9 10" key="1">
    <citation type="journal article" date="2004" name="Nature">
        <title>Genome sequence of the ultrasmall unicellular red alga Cyanidioschyzon merolae 10D.</title>
        <authorList>
            <person name="Matsuzaki M."/>
            <person name="Misumi O."/>
            <person name="Shin-i T."/>
            <person name="Maruyama S."/>
            <person name="Takahara M."/>
            <person name="Miyagishima S."/>
            <person name="Mori T."/>
            <person name="Nishida K."/>
            <person name="Yagisawa F."/>
            <person name="Nishida K."/>
            <person name="Yoshida Y."/>
            <person name="Nishimura Y."/>
            <person name="Nakao S."/>
            <person name="Kobayashi T."/>
            <person name="Momoyama Y."/>
            <person name="Higashiyama T."/>
            <person name="Minoda A."/>
            <person name="Sano M."/>
            <person name="Nomoto H."/>
            <person name="Oishi K."/>
            <person name="Hayashi H."/>
            <person name="Ohta F."/>
            <person name="Nishizaka S."/>
            <person name="Haga S."/>
            <person name="Miura S."/>
            <person name="Morishita T."/>
            <person name="Kabeya Y."/>
            <person name="Terasawa K."/>
            <person name="Suzuki Y."/>
            <person name="Ishii Y."/>
            <person name="Asakawa S."/>
            <person name="Takano H."/>
            <person name="Ohta N."/>
            <person name="Kuroiwa H."/>
            <person name="Tanaka K."/>
            <person name="Shimizu N."/>
            <person name="Sugano S."/>
            <person name="Sato N."/>
            <person name="Nozaki H."/>
            <person name="Ogasawara N."/>
            <person name="Kohara Y."/>
            <person name="Kuroiwa T."/>
        </authorList>
    </citation>
    <scope>NUCLEOTIDE SEQUENCE [LARGE SCALE GENOMIC DNA]</scope>
    <source>
        <strain evidence="9 10">10D</strain>
    </source>
</reference>
<keyword evidence="10" id="KW-1185">Reference proteome</keyword>
<evidence type="ECO:0000259" key="8">
    <source>
        <dbReference type="SMART" id="SM00861"/>
    </source>
</evidence>
<evidence type="ECO:0000256" key="6">
    <source>
        <dbReference type="ARBA" id="ARBA00051764"/>
    </source>
</evidence>
<dbReference type="OMA" id="SEAYYMA"/>
<dbReference type="KEGG" id="cme:CYME_CML168C"/>
<evidence type="ECO:0000256" key="4">
    <source>
        <dbReference type="ARBA" id="ARBA00022958"/>
    </source>
</evidence>
<dbReference type="GeneID" id="16994566"/>
<comment type="catalytic activity">
    <reaction evidence="6">
        <text>N(6)-[(R)-lipoyl]-L-lysyl-[protein] + 3-methyl-2-oxobutanoate + H(+) = N(6)-[(R)-S(8)-2-methylpropanoyldihydrolipoyl]-L-lysyl-[protein] + CO2</text>
        <dbReference type="Rhea" id="RHEA:13457"/>
        <dbReference type="Rhea" id="RHEA-COMP:10474"/>
        <dbReference type="Rhea" id="RHEA-COMP:10497"/>
        <dbReference type="ChEBI" id="CHEBI:11851"/>
        <dbReference type="ChEBI" id="CHEBI:15378"/>
        <dbReference type="ChEBI" id="CHEBI:16526"/>
        <dbReference type="ChEBI" id="CHEBI:83099"/>
        <dbReference type="ChEBI" id="CHEBI:83142"/>
        <dbReference type="EC" id="1.2.4.4"/>
    </reaction>
    <physiologicalReaction direction="left-to-right" evidence="6">
        <dbReference type="Rhea" id="RHEA:13458"/>
    </physiologicalReaction>
</comment>
<sequence>MLRYLRVLCLRDWLLDHTVAWRQYARVRRSLPLTVTFTPLQIGLPCASFATRGDRVWSSTIRKRTFSTENESSPSTTDVAPGPAVGDRAQRSTTPSLYPGGGDKLSGSVSNSAGVVKATEETLRQMNLFTAINSALSCALESNPKVLVFGEDVAFGGVFRCTSQLQKRFGRQRVFNTPLTEQGIVGFAAGLAAMGYRPVAEIQFADYIYPAFDQIVNEIAKYRYRSGGQFNCGGVVIRAPYGAVGHGGHYHSQSPEAYFLHTAGIKVVIPRDPFTAKGLLLQSIAEDDPVIFFEPKALYRAAQAEVPLSKYVLPLGRAEIVRPGTDITLVAYGAQVRVLLEAAQVVAREDKIEAEVIDIQTILPWDEATVCESVARTGRCIVSHEAPLTGGVGAEVAARIQEECFLDLESPVMRVCGYDMPFPLVHEKNYLPSAEKVVQCIRDCLNY</sequence>
<evidence type="ECO:0000256" key="3">
    <source>
        <dbReference type="ARBA" id="ARBA00022723"/>
    </source>
</evidence>
<keyword evidence="4" id="KW-0630">Potassium</keyword>
<feature type="region of interest" description="Disordered" evidence="7">
    <location>
        <begin position="67"/>
        <end position="109"/>
    </location>
</feature>
<proteinExistence type="predicted"/>
<dbReference type="InterPro" id="IPR029061">
    <property type="entry name" value="THDP-binding"/>
</dbReference>
<dbReference type="OrthoDB" id="878at2759"/>
<gene>
    <name evidence="9" type="ORF">CYME_CML168C</name>
</gene>
<dbReference type="GO" id="GO:0003863">
    <property type="term" value="F:branched-chain 2-oxo acid dehydrogenase activity"/>
    <property type="evidence" value="ECO:0007669"/>
    <property type="project" value="UniProtKB-EC"/>
</dbReference>
<organism evidence="9 10">
    <name type="scientific">Cyanidioschyzon merolae (strain NIES-3377 / 10D)</name>
    <name type="common">Unicellular red alga</name>
    <dbReference type="NCBI Taxonomy" id="280699"/>
    <lineage>
        <taxon>Eukaryota</taxon>
        <taxon>Rhodophyta</taxon>
        <taxon>Bangiophyceae</taxon>
        <taxon>Cyanidiales</taxon>
        <taxon>Cyanidiaceae</taxon>
        <taxon>Cyanidioschyzon</taxon>
    </lineage>
</organism>
<dbReference type="Proteomes" id="UP000007014">
    <property type="component" value="Chromosome 12"/>
</dbReference>
<dbReference type="Gene3D" id="3.40.50.970">
    <property type="match status" value="1"/>
</dbReference>
<evidence type="ECO:0000313" key="10">
    <source>
        <dbReference type="Proteomes" id="UP000007014"/>
    </source>
</evidence>
<dbReference type="eggNOG" id="KOG0525">
    <property type="taxonomic scope" value="Eukaryota"/>
</dbReference>
<dbReference type="Pfam" id="PF02779">
    <property type="entry name" value="Transket_pyr"/>
    <property type="match status" value="1"/>
</dbReference>
<evidence type="ECO:0000256" key="5">
    <source>
        <dbReference type="ARBA" id="ARBA00023002"/>
    </source>
</evidence>
<dbReference type="Pfam" id="PF02780">
    <property type="entry name" value="Transketolase_C"/>
    <property type="match status" value="1"/>
</dbReference>
<keyword evidence="5" id="KW-0560">Oxidoreductase</keyword>
<evidence type="ECO:0000256" key="1">
    <source>
        <dbReference type="ARBA" id="ARBA00001964"/>
    </source>
</evidence>
<feature type="compositionally biased region" description="Polar residues" evidence="7">
    <location>
        <begin position="67"/>
        <end position="78"/>
    </location>
</feature>
<dbReference type="HOGENOM" id="CLU_012907_1_0_1"/>
<feature type="domain" description="Transketolase-like pyrimidine-binding" evidence="8">
    <location>
        <begin position="126"/>
        <end position="301"/>
    </location>
</feature>
<dbReference type="InterPro" id="IPR005475">
    <property type="entry name" value="Transketolase-like_Pyr-bd"/>
</dbReference>
<dbReference type="Gene3D" id="3.40.50.920">
    <property type="match status" value="1"/>
</dbReference>
<dbReference type="InterPro" id="IPR009014">
    <property type="entry name" value="Transketo_C/PFOR_II"/>
</dbReference>
<dbReference type="GO" id="GO:0007584">
    <property type="term" value="P:response to nutrient"/>
    <property type="evidence" value="ECO:0007669"/>
    <property type="project" value="TreeGrafter"/>
</dbReference>
<dbReference type="PANTHER" id="PTHR42980">
    <property type="entry name" value="2-OXOISOVALERATE DEHYDROGENASE SUBUNIT BETA-RELATED"/>
    <property type="match status" value="1"/>
</dbReference>
<dbReference type="SUPFAM" id="SSF52922">
    <property type="entry name" value="TK C-terminal domain-like"/>
    <property type="match status" value="1"/>
</dbReference>
<dbReference type="GO" id="GO:0009083">
    <property type="term" value="P:branched-chain amino acid catabolic process"/>
    <property type="evidence" value="ECO:0007669"/>
    <property type="project" value="TreeGrafter"/>
</dbReference>
<dbReference type="EMBL" id="AP006494">
    <property type="protein sequence ID" value="BAM80770.1"/>
    <property type="molecule type" value="Genomic_DNA"/>
</dbReference>
<dbReference type="CDD" id="cd07036">
    <property type="entry name" value="TPP_PYR_E1-PDHc-beta_like"/>
    <property type="match status" value="1"/>
</dbReference>
<dbReference type="InterPro" id="IPR033248">
    <property type="entry name" value="Transketolase_C"/>
</dbReference>
<dbReference type="PANTHER" id="PTHR42980:SF1">
    <property type="entry name" value="2-OXOISOVALERATE DEHYDROGENASE SUBUNIT BETA, MITOCHONDRIAL"/>
    <property type="match status" value="1"/>
</dbReference>